<dbReference type="PANTHER" id="PTHR38790">
    <property type="entry name" value="2EXR DOMAIN-CONTAINING PROTEIN-RELATED"/>
    <property type="match status" value="1"/>
</dbReference>
<keyword evidence="2" id="KW-1185">Reference proteome</keyword>
<dbReference type="OrthoDB" id="62952at2759"/>
<evidence type="ECO:0008006" key="3">
    <source>
        <dbReference type="Google" id="ProtNLM"/>
    </source>
</evidence>
<protein>
    <recommendedName>
        <fullName evidence="3">F-box domain-containing protein</fullName>
    </recommendedName>
</protein>
<organism evidence="1 2">
    <name type="scientific">Tothia fuscella</name>
    <dbReference type="NCBI Taxonomy" id="1048955"/>
    <lineage>
        <taxon>Eukaryota</taxon>
        <taxon>Fungi</taxon>
        <taxon>Dikarya</taxon>
        <taxon>Ascomycota</taxon>
        <taxon>Pezizomycotina</taxon>
        <taxon>Dothideomycetes</taxon>
        <taxon>Pleosporomycetidae</taxon>
        <taxon>Venturiales</taxon>
        <taxon>Cylindrosympodiaceae</taxon>
        <taxon>Tothia</taxon>
    </lineage>
</organism>
<proteinExistence type="predicted"/>
<accession>A0A9P4TXL3</accession>
<name>A0A9P4TXL3_9PEZI</name>
<dbReference type="Proteomes" id="UP000800235">
    <property type="component" value="Unassembled WGS sequence"/>
</dbReference>
<gene>
    <name evidence="1" type="ORF">EJ08DRAFT_661689</name>
</gene>
<reference evidence="1" key="1">
    <citation type="journal article" date="2020" name="Stud. Mycol.">
        <title>101 Dothideomycetes genomes: a test case for predicting lifestyles and emergence of pathogens.</title>
        <authorList>
            <person name="Haridas S."/>
            <person name="Albert R."/>
            <person name="Binder M."/>
            <person name="Bloem J."/>
            <person name="Labutti K."/>
            <person name="Salamov A."/>
            <person name="Andreopoulos B."/>
            <person name="Baker S."/>
            <person name="Barry K."/>
            <person name="Bills G."/>
            <person name="Bluhm B."/>
            <person name="Cannon C."/>
            <person name="Castanera R."/>
            <person name="Culley D."/>
            <person name="Daum C."/>
            <person name="Ezra D."/>
            <person name="Gonzalez J."/>
            <person name="Henrissat B."/>
            <person name="Kuo A."/>
            <person name="Liang C."/>
            <person name="Lipzen A."/>
            <person name="Lutzoni F."/>
            <person name="Magnuson J."/>
            <person name="Mondo S."/>
            <person name="Nolan M."/>
            <person name="Ohm R."/>
            <person name="Pangilinan J."/>
            <person name="Park H.-J."/>
            <person name="Ramirez L."/>
            <person name="Alfaro M."/>
            <person name="Sun H."/>
            <person name="Tritt A."/>
            <person name="Yoshinaga Y."/>
            <person name="Zwiers L.-H."/>
            <person name="Turgeon B."/>
            <person name="Goodwin S."/>
            <person name="Spatafora J."/>
            <person name="Crous P."/>
            <person name="Grigoriev I."/>
        </authorList>
    </citation>
    <scope>NUCLEOTIDE SEQUENCE</scope>
    <source>
        <strain evidence="1">CBS 130266</strain>
    </source>
</reference>
<dbReference type="EMBL" id="MU007047">
    <property type="protein sequence ID" value="KAF2429366.1"/>
    <property type="molecule type" value="Genomic_DNA"/>
</dbReference>
<evidence type="ECO:0000313" key="1">
    <source>
        <dbReference type="EMBL" id="KAF2429366.1"/>
    </source>
</evidence>
<evidence type="ECO:0000313" key="2">
    <source>
        <dbReference type="Proteomes" id="UP000800235"/>
    </source>
</evidence>
<comment type="caution">
    <text evidence="1">The sequence shown here is derived from an EMBL/GenBank/DDBJ whole genome shotgun (WGS) entry which is preliminary data.</text>
</comment>
<sequence length="259" mass="29192">MMIIGNITPQTNCAFFKLPVELRSEVYSLTTSGGHASENLAFLATCKQIYSESASLAWSNTTFHLKPSTSRESNLARQLVELAPELKINVMAVKVSAEFLPKIAMLSMGGALWNTLFKRQSGLLVKRLPNFKHLLIPMEHPMTPLNTLNTRPASRDYWERRGTCSLLFKFGLYSEAPVLSLLIPCSTVSIGRLHSGMKVRISEYHGRPQAHRFVELGPVDLELGKFTIKFKHINRDTPERLVIVSNDRTLQKLPTKEQQ</sequence>
<dbReference type="AlphaFoldDB" id="A0A9P4TXL3"/>